<dbReference type="Pfam" id="PF02453">
    <property type="entry name" value="Reticulon"/>
    <property type="match status" value="1"/>
</dbReference>
<comment type="caution">
    <text evidence="9">The sequence shown here is derived from an EMBL/GenBank/DDBJ whole genome shotgun (WGS) entry which is preliminary data.</text>
</comment>
<dbReference type="InterPro" id="IPR003388">
    <property type="entry name" value="Reticulon"/>
</dbReference>
<evidence type="ECO:0000313" key="9">
    <source>
        <dbReference type="EMBL" id="KAG9334191.1"/>
    </source>
</evidence>
<evidence type="ECO:0000256" key="2">
    <source>
        <dbReference type="ARBA" id="ARBA00022692"/>
    </source>
</evidence>
<feature type="region of interest" description="Disordered" evidence="7">
    <location>
        <begin position="1"/>
        <end position="211"/>
    </location>
</feature>
<sequence length="836" mass="91253">MDDHVSSTTFNTDEEHDKLQSEFGTEKMSTLDGMEVHENNEAEAKHIGEEDDILDLTGGVQDAVKSEEDPPKETFPSGPEPQQATEPEAPQPSDSAAAELTEEQTKAEVTEDKIPEPETEEPTVKPTVKEDTVVQPDTEETVLKPETEDIFAKPEPPIEAPVIAEKEAPSPASAVSSNLDAPSPQSQDNIKAMDDTSKDLFSSSKSSWYETNMLSSKADTEDDFMFDMKPSSASTNPFQGFAPIGSEAAMDLSDASKSLPAAPSQESEEPSASPSLPDILNLSPLNPDKEDSGSSEGSPDSERSPVLGPQNPTQSPLNPFNFDSKVLLLKEMAEETEARAAEKRKLEGAQTPEQTFGTFDLVKEAETTTKGKDLHSTMEVEEKDWMFSGKDSGKVVDRSEPLNQPPSPPSKNIAPEDSDSGSPVTDSLSPVLDAMAKNPASFQVEVGSEHEKESKLMLEREPKGLFGEEPEVAEEASEHEVSSEEFEFVERPPKGVIDEFLETLDSSKFAKAPERGTEHDLLADFGQEKLVADLEAKSQEESLSQRSYLFSSQSASVASPQKVKADLEKPEALFEDVKHKVPETSGLLPTPSPPPNTGEPEKTTPLHETEEDKTTTGTEKPQSPKLDRLPSLSTEAVVELLYWRDIKTTGVVFGAGLFLLLSLTVCSIVSVCSYIALALLSVTITFRIYKGILQAVQKSDEGHPFKLYLDQDVSLSEDVVHKYSDLALERLNTLIKELRRLFLVEDLVDSLKFAVGMWVLTYVGALFNGLTLLILGLIATFSCPVIYEKNQVCMKVSDHVSGRVHLLCCSFSMLMSLLVHRIPALALTGVLTESEV</sequence>
<name>A0A8T2N6I2_9TELE</name>
<feature type="compositionally biased region" description="Basic and acidic residues" evidence="7">
    <location>
        <begin position="141"/>
        <end position="152"/>
    </location>
</feature>
<feature type="compositionally biased region" description="Basic and acidic residues" evidence="7">
    <location>
        <begin position="335"/>
        <end position="347"/>
    </location>
</feature>
<reference evidence="9" key="1">
    <citation type="thesis" date="2021" institute="BYU ScholarsArchive" country="Provo, UT, USA">
        <title>Applications of and Algorithms for Genome Assembly and Genomic Analyses with an Emphasis on Marine Teleosts.</title>
        <authorList>
            <person name="Pickett B.D."/>
        </authorList>
    </citation>
    <scope>NUCLEOTIDE SEQUENCE</scope>
    <source>
        <strain evidence="9">HI-2016</strain>
    </source>
</reference>
<evidence type="ECO:0000256" key="3">
    <source>
        <dbReference type="ARBA" id="ARBA00022824"/>
    </source>
</evidence>
<keyword evidence="10" id="KW-1185">Reference proteome</keyword>
<evidence type="ECO:0000256" key="6">
    <source>
        <dbReference type="RuleBase" id="RU210713"/>
    </source>
</evidence>
<comment type="subcellular location">
    <subcellularLocation>
        <location evidence="1 6">Endoplasmic reticulum membrane</location>
        <topology evidence="1 6">Multi-pass membrane protein</topology>
    </subcellularLocation>
</comment>
<dbReference type="GO" id="GO:0007420">
    <property type="term" value="P:brain development"/>
    <property type="evidence" value="ECO:0007669"/>
    <property type="project" value="TreeGrafter"/>
</dbReference>
<accession>A0A8T2N6I2</accession>
<dbReference type="PROSITE" id="PS50845">
    <property type="entry name" value="RETICULON"/>
    <property type="match status" value="1"/>
</dbReference>
<evidence type="ECO:0000256" key="1">
    <source>
        <dbReference type="ARBA" id="ARBA00004477"/>
    </source>
</evidence>
<dbReference type="EMBL" id="JAFBMS010000160">
    <property type="protein sequence ID" value="KAG9334191.1"/>
    <property type="molecule type" value="Genomic_DNA"/>
</dbReference>
<dbReference type="GO" id="GO:0005789">
    <property type="term" value="C:endoplasmic reticulum membrane"/>
    <property type="evidence" value="ECO:0007669"/>
    <property type="project" value="UniProtKB-SubCell"/>
</dbReference>
<keyword evidence="2 6" id="KW-0812">Transmembrane</keyword>
<protein>
    <recommendedName>
        <fullName evidence="6">Reticulon</fullName>
    </recommendedName>
</protein>
<dbReference type="PANTHER" id="PTHR45799">
    <property type="entry name" value="RETICULON-LIKE PROTEIN"/>
    <property type="match status" value="1"/>
</dbReference>
<dbReference type="GO" id="GO:0071787">
    <property type="term" value="P:endoplasmic reticulum tubular network formation"/>
    <property type="evidence" value="ECO:0007669"/>
    <property type="project" value="TreeGrafter"/>
</dbReference>
<evidence type="ECO:0000256" key="4">
    <source>
        <dbReference type="ARBA" id="ARBA00022989"/>
    </source>
</evidence>
<evidence type="ECO:0000259" key="8">
    <source>
        <dbReference type="PROSITE" id="PS50845"/>
    </source>
</evidence>
<feature type="compositionally biased region" description="Low complexity" evidence="7">
    <location>
        <begin position="80"/>
        <end position="92"/>
    </location>
</feature>
<dbReference type="InterPro" id="IPR046964">
    <property type="entry name" value="RTN1-4"/>
</dbReference>
<feature type="compositionally biased region" description="Basic and acidic residues" evidence="7">
    <location>
        <begin position="103"/>
        <end position="116"/>
    </location>
</feature>
<feature type="compositionally biased region" description="Polar residues" evidence="7">
    <location>
        <begin position="173"/>
        <end position="189"/>
    </location>
</feature>
<feature type="region of interest" description="Disordered" evidence="7">
    <location>
        <begin position="224"/>
        <end position="322"/>
    </location>
</feature>
<evidence type="ECO:0000256" key="7">
    <source>
        <dbReference type="SAM" id="MobiDB-lite"/>
    </source>
</evidence>
<feature type="domain" description="Reticulon" evidence="8">
    <location>
        <begin position="637"/>
        <end position="791"/>
    </location>
</feature>
<dbReference type="Proteomes" id="UP000824540">
    <property type="component" value="Unassembled WGS sequence"/>
</dbReference>
<feature type="compositionally biased region" description="Low complexity" evidence="7">
    <location>
        <begin position="258"/>
        <end position="277"/>
    </location>
</feature>
<feature type="region of interest" description="Disordered" evidence="7">
    <location>
        <begin position="580"/>
        <end position="628"/>
    </location>
</feature>
<dbReference type="FunFam" id="1.20.5.2480:FF:000001">
    <property type="entry name" value="Reticulon"/>
    <property type="match status" value="1"/>
</dbReference>
<dbReference type="GO" id="GO:0030182">
    <property type="term" value="P:neuron differentiation"/>
    <property type="evidence" value="ECO:0007669"/>
    <property type="project" value="TreeGrafter"/>
</dbReference>
<dbReference type="OrthoDB" id="567788at2759"/>
<feature type="compositionally biased region" description="Polar residues" evidence="7">
    <location>
        <begin position="1"/>
        <end position="11"/>
    </location>
</feature>
<feature type="transmembrane region" description="Helical" evidence="6">
    <location>
        <begin position="766"/>
        <end position="787"/>
    </location>
</feature>
<feature type="compositionally biased region" description="Basic and acidic residues" evidence="7">
    <location>
        <begin position="599"/>
        <end position="614"/>
    </location>
</feature>
<organism evidence="9 10">
    <name type="scientific">Albula glossodonta</name>
    <name type="common">roundjaw bonefish</name>
    <dbReference type="NCBI Taxonomy" id="121402"/>
    <lineage>
        <taxon>Eukaryota</taxon>
        <taxon>Metazoa</taxon>
        <taxon>Chordata</taxon>
        <taxon>Craniata</taxon>
        <taxon>Vertebrata</taxon>
        <taxon>Euteleostomi</taxon>
        <taxon>Actinopterygii</taxon>
        <taxon>Neopterygii</taxon>
        <taxon>Teleostei</taxon>
        <taxon>Albuliformes</taxon>
        <taxon>Albulidae</taxon>
        <taxon>Albula</taxon>
    </lineage>
</organism>
<keyword evidence="4 6" id="KW-1133">Transmembrane helix</keyword>
<proteinExistence type="predicted"/>
<evidence type="ECO:0000313" key="10">
    <source>
        <dbReference type="Proteomes" id="UP000824540"/>
    </source>
</evidence>
<dbReference type="Gene3D" id="1.20.5.2480">
    <property type="match status" value="1"/>
</dbReference>
<dbReference type="AlphaFoldDB" id="A0A8T2N6I2"/>
<feature type="compositionally biased region" description="Basic and acidic residues" evidence="7">
    <location>
        <begin position="361"/>
        <end position="400"/>
    </location>
</feature>
<feature type="compositionally biased region" description="Basic and acidic residues" evidence="7">
    <location>
        <begin position="447"/>
        <end position="463"/>
    </location>
</feature>
<feature type="region of interest" description="Disordered" evidence="7">
    <location>
        <begin position="335"/>
        <end position="470"/>
    </location>
</feature>
<evidence type="ECO:0000256" key="5">
    <source>
        <dbReference type="ARBA" id="ARBA00023136"/>
    </source>
</evidence>
<dbReference type="PANTHER" id="PTHR45799:SF4">
    <property type="entry name" value="RETICULON-3"/>
    <property type="match status" value="1"/>
</dbReference>
<keyword evidence="3 6" id="KW-0256">Endoplasmic reticulum</keyword>
<feature type="transmembrane region" description="Helical" evidence="6">
    <location>
        <begin position="651"/>
        <end position="680"/>
    </location>
</feature>
<gene>
    <name evidence="9" type="ORF">JZ751_008550</name>
</gene>
<dbReference type="GO" id="GO:0014069">
    <property type="term" value="C:postsynaptic density"/>
    <property type="evidence" value="ECO:0007669"/>
    <property type="project" value="TreeGrafter"/>
</dbReference>
<keyword evidence="5 6" id="KW-0472">Membrane</keyword>
<feature type="compositionally biased region" description="Basic and acidic residues" evidence="7">
    <location>
        <begin position="34"/>
        <end position="48"/>
    </location>
</feature>
<dbReference type="GO" id="GO:0043005">
    <property type="term" value="C:neuron projection"/>
    <property type="evidence" value="ECO:0007669"/>
    <property type="project" value="TreeGrafter"/>
</dbReference>